<sequence>MRQFVASALDRRSSISIHVKKNNPRQPFTPRKPVPERSTGKPPMDSRITPPLPFTPRKPFTVGPTRRPTQEYLVTVSPMLCFLIAKIIREL</sequence>
<accession>A0A2G9TLB3</accession>
<dbReference type="EMBL" id="KZ370551">
    <property type="protein sequence ID" value="PIO58737.1"/>
    <property type="molecule type" value="Genomic_DNA"/>
</dbReference>
<dbReference type="Proteomes" id="UP000230423">
    <property type="component" value="Unassembled WGS sequence"/>
</dbReference>
<protein>
    <submittedName>
        <fullName evidence="2">Uncharacterized protein</fullName>
    </submittedName>
</protein>
<keyword evidence="3" id="KW-1185">Reference proteome</keyword>
<dbReference type="AlphaFoldDB" id="A0A2G9TLB3"/>
<feature type="region of interest" description="Disordered" evidence="1">
    <location>
        <begin position="15"/>
        <end position="65"/>
    </location>
</feature>
<name>A0A2G9TLB3_TELCI</name>
<evidence type="ECO:0000256" key="1">
    <source>
        <dbReference type="SAM" id="MobiDB-lite"/>
    </source>
</evidence>
<evidence type="ECO:0000313" key="3">
    <source>
        <dbReference type="Proteomes" id="UP000230423"/>
    </source>
</evidence>
<proteinExistence type="predicted"/>
<reference evidence="2 3" key="1">
    <citation type="submission" date="2015-09" db="EMBL/GenBank/DDBJ databases">
        <title>Draft genome of the parasitic nematode Teladorsagia circumcincta isolate WARC Sus (inbred).</title>
        <authorList>
            <person name="Mitreva M."/>
        </authorList>
    </citation>
    <scope>NUCLEOTIDE SEQUENCE [LARGE SCALE GENOMIC DNA]</scope>
    <source>
        <strain evidence="2 3">S</strain>
    </source>
</reference>
<gene>
    <name evidence="2" type="ORF">TELCIR_19820</name>
</gene>
<organism evidence="2 3">
    <name type="scientific">Teladorsagia circumcincta</name>
    <name type="common">Brown stomach worm</name>
    <name type="synonym">Ostertagia circumcincta</name>
    <dbReference type="NCBI Taxonomy" id="45464"/>
    <lineage>
        <taxon>Eukaryota</taxon>
        <taxon>Metazoa</taxon>
        <taxon>Ecdysozoa</taxon>
        <taxon>Nematoda</taxon>
        <taxon>Chromadorea</taxon>
        <taxon>Rhabditida</taxon>
        <taxon>Rhabditina</taxon>
        <taxon>Rhabditomorpha</taxon>
        <taxon>Strongyloidea</taxon>
        <taxon>Trichostrongylidae</taxon>
        <taxon>Teladorsagia</taxon>
    </lineage>
</organism>
<evidence type="ECO:0000313" key="2">
    <source>
        <dbReference type="EMBL" id="PIO58737.1"/>
    </source>
</evidence>